<keyword evidence="8 15" id="KW-0479">Metal-binding</keyword>
<dbReference type="Gene3D" id="3.40.390.10">
    <property type="entry name" value="Collagenase (Catalytic Domain)"/>
    <property type="match status" value="1"/>
</dbReference>
<dbReference type="AlphaFoldDB" id="A0A162I5D3"/>
<evidence type="ECO:0000256" key="12">
    <source>
        <dbReference type="ARBA" id="ARBA00023049"/>
    </source>
</evidence>
<dbReference type="GO" id="GO:0046872">
    <property type="term" value="F:metal ion binding"/>
    <property type="evidence" value="ECO:0007669"/>
    <property type="project" value="UniProtKB-KW"/>
</dbReference>
<evidence type="ECO:0000256" key="6">
    <source>
        <dbReference type="ARBA" id="ARBA00022670"/>
    </source>
</evidence>
<name>A0A162I5D3_9HYPO</name>
<keyword evidence="13" id="KW-0865">Zymogen</keyword>
<dbReference type="PRINTS" id="PR00768">
    <property type="entry name" value="DEUTEROLYSIN"/>
</dbReference>
<evidence type="ECO:0000256" key="3">
    <source>
        <dbReference type="ARBA" id="ARBA00010279"/>
    </source>
</evidence>
<evidence type="ECO:0000256" key="14">
    <source>
        <dbReference type="PIRSR" id="PIRSR601384-1"/>
    </source>
</evidence>
<evidence type="ECO:0000256" key="15">
    <source>
        <dbReference type="PIRSR" id="PIRSR601384-2"/>
    </source>
</evidence>
<dbReference type="GO" id="GO:0004222">
    <property type="term" value="F:metalloendopeptidase activity"/>
    <property type="evidence" value="ECO:0007669"/>
    <property type="project" value="InterPro"/>
</dbReference>
<comment type="caution">
    <text evidence="19">The sequence shown here is derived from an EMBL/GenBank/DDBJ whole genome shotgun (WGS) entry which is preliminary data.</text>
</comment>
<evidence type="ECO:0000256" key="13">
    <source>
        <dbReference type="ARBA" id="ARBA00023145"/>
    </source>
</evidence>
<gene>
    <name evidence="19" type="ORF">BBO_00356</name>
</gene>
<evidence type="ECO:0000256" key="10">
    <source>
        <dbReference type="ARBA" id="ARBA00022801"/>
    </source>
</evidence>
<keyword evidence="6" id="KW-0645">Protease</keyword>
<dbReference type="InterPro" id="IPR029463">
    <property type="entry name" value="Lys_MEP"/>
</dbReference>
<dbReference type="SUPFAM" id="SSF55486">
    <property type="entry name" value="Metalloproteases ('zincins'), catalytic domain"/>
    <property type="match status" value="1"/>
</dbReference>
<evidence type="ECO:0000256" key="1">
    <source>
        <dbReference type="ARBA" id="ARBA00001187"/>
    </source>
</evidence>
<organism evidence="19 20">
    <name type="scientific">Beauveria brongniartii RCEF 3172</name>
    <dbReference type="NCBI Taxonomy" id="1081107"/>
    <lineage>
        <taxon>Eukaryota</taxon>
        <taxon>Fungi</taxon>
        <taxon>Dikarya</taxon>
        <taxon>Ascomycota</taxon>
        <taxon>Pezizomycotina</taxon>
        <taxon>Sordariomycetes</taxon>
        <taxon>Hypocreomycetidae</taxon>
        <taxon>Hypocreales</taxon>
        <taxon>Cordycipitaceae</taxon>
        <taxon>Beauveria</taxon>
        <taxon>Beauveria brongniartii</taxon>
    </lineage>
</organism>
<evidence type="ECO:0000256" key="2">
    <source>
        <dbReference type="ARBA" id="ARBA00004613"/>
    </source>
</evidence>
<dbReference type="PANTHER" id="PTHR37016:SF3">
    <property type="entry name" value="NEUTRAL PROTEASE 2-RELATED"/>
    <property type="match status" value="1"/>
</dbReference>
<sequence>MKLELLSFALVQQASCAVLHGRYGAIRSQDLTKELDSQSCVIQGSDADKALFDKRAVDSSCNRFQQDVQRAYEQCAKRARSGAAACKDSKRDDILKAVFHTTDQKARDIVSAHLTQIADECDKKGKGITPLSCLGSGCKPGIAGVTMVWSNGKGGTNPITLCDIKETDDSCGGQDLGDVLLHEMSHSWGRTDDKCYGMAAIQDITSASSLNNADSYTRYAKAADLKCGPDAMMAPGTGGTTPPGTSPGQAPGQEDWQNGQDDWQNGQDDWQDGQDGISPGTGTDPENGPPPEEDGPNGPKIPPGTSITPQPSTPSETGTLPGAGNPPQGSPTPWPGPGITPGQDGDNGNNEPVKPGQQDGDNGNNEPVYPGEQVGEDGQNDDNGNTGPVYPPQNNQNGFEQNGFEQNGFEQNGFEQNGFEQNGQDGFYGQDNFLGNK</sequence>
<keyword evidence="12" id="KW-0482">Metalloprotease</keyword>
<comment type="subcellular location">
    <subcellularLocation>
        <location evidence="2">Secreted</location>
    </subcellularLocation>
</comment>
<evidence type="ECO:0000256" key="8">
    <source>
        <dbReference type="ARBA" id="ARBA00022723"/>
    </source>
</evidence>
<feature type="domain" description="Lysine-specific metallo-endopeptidase" evidence="18">
    <location>
        <begin position="88"/>
        <end position="220"/>
    </location>
</feature>
<evidence type="ECO:0000313" key="19">
    <source>
        <dbReference type="EMBL" id="OAA52515.1"/>
    </source>
</evidence>
<comment type="catalytic activity">
    <reaction evidence="1">
        <text>Preferential cleavage of bonds with hydrophobic residues in P1'. Also 3-Asn-|-Gln-4 and 8-Gly-|-Ser-9 bonds in insulin B chain.</text>
        <dbReference type="EC" id="3.4.24.39"/>
    </reaction>
</comment>
<feature type="chain" id="PRO_5007835242" description="deuterolysin" evidence="17">
    <location>
        <begin position="17"/>
        <end position="437"/>
    </location>
</feature>
<proteinExistence type="inferred from homology"/>
<evidence type="ECO:0000313" key="20">
    <source>
        <dbReference type="Proteomes" id="UP000076863"/>
    </source>
</evidence>
<comment type="cofactor">
    <cofactor evidence="15">
        <name>Zn(2+)</name>
        <dbReference type="ChEBI" id="CHEBI:29105"/>
    </cofactor>
    <text evidence="15">Binds 1 zinc ion per subunit.</text>
</comment>
<feature type="compositionally biased region" description="Polar residues" evidence="16">
    <location>
        <begin position="305"/>
        <end position="318"/>
    </location>
</feature>
<dbReference type="GO" id="GO:0005576">
    <property type="term" value="C:extracellular region"/>
    <property type="evidence" value="ECO:0007669"/>
    <property type="project" value="UniProtKB-SubCell"/>
</dbReference>
<feature type="binding site" evidence="15">
    <location>
        <position position="182"/>
    </location>
    <ligand>
        <name>Zn(2+)</name>
        <dbReference type="ChEBI" id="CHEBI:29105"/>
        <note>catalytic</note>
    </ligand>
</feature>
<dbReference type="EMBL" id="AZHA01000001">
    <property type="protein sequence ID" value="OAA52515.1"/>
    <property type="molecule type" value="Genomic_DNA"/>
</dbReference>
<protein>
    <recommendedName>
        <fullName evidence="4">deuterolysin</fullName>
        <ecNumber evidence="4">3.4.24.39</ecNumber>
    </recommendedName>
</protein>
<feature type="region of interest" description="Disordered" evidence="16">
    <location>
        <begin position="231"/>
        <end position="437"/>
    </location>
</feature>
<feature type="compositionally biased region" description="Low complexity" evidence="16">
    <location>
        <begin position="242"/>
        <end position="286"/>
    </location>
</feature>
<keyword evidence="5" id="KW-0964">Secreted</keyword>
<evidence type="ECO:0000256" key="11">
    <source>
        <dbReference type="ARBA" id="ARBA00022833"/>
    </source>
</evidence>
<evidence type="ECO:0000256" key="9">
    <source>
        <dbReference type="ARBA" id="ARBA00022729"/>
    </source>
</evidence>
<evidence type="ECO:0000259" key="18">
    <source>
        <dbReference type="Pfam" id="PF14521"/>
    </source>
</evidence>
<feature type="binding site" evidence="15">
    <location>
        <position position="186"/>
    </location>
    <ligand>
        <name>Zn(2+)</name>
        <dbReference type="ChEBI" id="CHEBI:29105"/>
        <note>catalytic</note>
    </ligand>
</feature>
<feature type="compositionally biased region" description="Pro residues" evidence="16">
    <location>
        <begin position="328"/>
        <end position="338"/>
    </location>
</feature>
<comment type="similarity">
    <text evidence="3">Belongs to the peptidase M35 family.</text>
</comment>
<dbReference type="InterPro" id="IPR001384">
    <property type="entry name" value="Peptidase_M35"/>
</dbReference>
<dbReference type="Pfam" id="PF14521">
    <property type="entry name" value="Aspzincin_M35"/>
    <property type="match status" value="1"/>
</dbReference>
<dbReference type="InterPro" id="IPR024079">
    <property type="entry name" value="MetalloPept_cat_dom_sf"/>
</dbReference>
<keyword evidence="9 17" id="KW-0732">Signal</keyword>
<evidence type="ECO:0000256" key="5">
    <source>
        <dbReference type="ARBA" id="ARBA00022525"/>
    </source>
</evidence>
<keyword evidence="10" id="KW-0378">Hydrolase</keyword>
<dbReference type="OrthoDB" id="412874at2759"/>
<accession>A0A162I5D3</accession>
<evidence type="ECO:0000256" key="4">
    <source>
        <dbReference type="ARBA" id="ARBA00012431"/>
    </source>
</evidence>
<feature type="signal peptide" evidence="17">
    <location>
        <begin position="1"/>
        <end position="16"/>
    </location>
</feature>
<reference evidence="19 20" key="1">
    <citation type="journal article" date="2016" name="Genome Biol. Evol.">
        <title>Divergent and convergent evolution of fungal pathogenicity.</title>
        <authorList>
            <person name="Shang Y."/>
            <person name="Xiao G."/>
            <person name="Zheng P."/>
            <person name="Cen K."/>
            <person name="Zhan S."/>
            <person name="Wang C."/>
        </authorList>
    </citation>
    <scope>NUCLEOTIDE SEQUENCE [LARGE SCALE GENOMIC DNA]</scope>
    <source>
        <strain evidence="19 20">RCEF 3172</strain>
    </source>
</reference>
<keyword evidence="20" id="KW-1185">Reference proteome</keyword>
<keyword evidence="11 15" id="KW-0862">Zinc</keyword>
<evidence type="ECO:0000256" key="16">
    <source>
        <dbReference type="SAM" id="MobiDB-lite"/>
    </source>
</evidence>
<dbReference type="Proteomes" id="UP000076863">
    <property type="component" value="Unassembled WGS sequence"/>
</dbReference>
<dbReference type="InterPro" id="IPR050414">
    <property type="entry name" value="Fungal_M35_metalloproteases"/>
</dbReference>
<dbReference type="GO" id="GO:0006508">
    <property type="term" value="P:proteolysis"/>
    <property type="evidence" value="ECO:0007669"/>
    <property type="project" value="UniProtKB-KW"/>
</dbReference>
<dbReference type="CDD" id="cd11008">
    <property type="entry name" value="M35_deuterolysin_like"/>
    <property type="match status" value="1"/>
</dbReference>
<feature type="compositionally biased region" description="Low complexity" evidence="16">
    <location>
        <begin position="393"/>
        <end position="424"/>
    </location>
</feature>
<evidence type="ECO:0000256" key="17">
    <source>
        <dbReference type="SAM" id="SignalP"/>
    </source>
</evidence>
<feature type="binding site" evidence="15">
    <location>
        <position position="193"/>
    </location>
    <ligand>
        <name>Zn(2+)</name>
        <dbReference type="ChEBI" id="CHEBI:29105"/>
        <note>catalytic</note>
    </ligand>
</feature>
<feature type="active site" evidence="14">
    <location>
        <position position="183"/>
    </location>
</feature>
<keyword evidence="7" id="KW-0165">Cleavage on pair of basic residues</keyword>
<evidence type="ECO:0000256" key="7">
    <source>
        <dbReference type="ARBA" id="ARBA00022685"/>
    </source>
</evidence>
<dbReference type="EC" id="3.4.24.39" evidence="4"/>
<dbReference type="PANTHER" id="PTHR37016">
    <property type="match status" value="1"/>
</dbReference>